<dbReference type="EMBL" id="JAHRIM010064418">
    <property type="protein sequence ID" value="MEQ2272050.1"/>
    <property type="molecule type" value="Genomic_DNA"/>
</dbReference>
<sequence>MAAKNNTAFKDSPFDPGLSIPGLCNLSDEECNLIFLQKSVSHINCYINNTFNYTADQQLSTIDENLLNYIYLQMLADIDPHNSKGTIQQKIQIIFMLSSH</sequence>
<dbReference type="Proteomes" id="UP001444071">
    <property type="component" value="Unassembled WGS sequence"/>
</dbReference>
<accession>A0ABV0WR20</accession>
<reference evidence="1 2" key="1">
    <citation type="submission" date="2021-06" db="EMBL/GenBank/DDBJ databases">
        <authorList>
            <person name="Palmer J.M."/>
        </authorList>
    </citation>
    <scope>NUCLEOTIDE SEQUENCE [LARGE SCALE GENOMIC DNA]</scope>
    <source>
        <strain evidence="1 2">XR_2019</strain>
        <tissue evidence="1">Muscle</tissue>
    </source>
</reference>
<name>A0ABV0WR20_9TELE</name>
<protein>
    <submittedName>
        <fullName evidence="1">Uncharacterized protein</fullName>
    </submittedName>
</protein>
<evidence type="ECO:0000313" key="1">
    <source>
        <dbReference type="EMBL" id="MEQ2272050.1"/>
    </source>
</evidence>
<keyword evidence="2" id="KW-1185">Reference proteome</keyword>
<comment type="caution">
    <text evidence="1">The sequence shown here is derived from an EMBL/GenBank/DDBJ whole genome shotgun (WGS) entry which is preliminary data.</text>
</comment>
<gene>
    <name evidence="1" type="ORF">XENORESO_013890</name>
</gene>
<evidence type="ECO:0000313" key="2">
    <source>
        <dbReference type="Proteomes" id="UP001444071"/>
    </source>
</evidence>
<proteinExistence type="predicted"/>
<organism evidence="1 2">
    <name type="scientific">Xenotaenia resolanae</name>
    <dbReference type="NCBI Taxonomy" id="208358"/>
    <lineage>
        <taxon>Eukaryota</taxon>
        <taxon>Metazoa</taxon>
        <taxon>Chordata</taxon>
        <taxon>Craniata</taxon>
        <taxon>Vertebrata</taxon>
        <taxon>Euteleostomi</taxon>
        <taxon>Actinopterygii</taxon>
        <taxon>Neopterygii</taxon>
        <taxon>Teleostei</taxon>
        <taxon>Neoteleostei</taxon>
        <taxon>Acanthomorphata</taxon>
        <taxon>Ovalentaria</taxon>
        <taxon>Atherinomorphae</taxon>
        <taxon>Cyprinodontiformes</taxon>
        <taxon>Goodeidae</taxon>
        <taxon>Xenotaenia</taxon>
    </lineage>
</organism>